<gene>
    <name evidence="2" type="ORF">DL546_007812</name>
</gene>
<name>A0A420YIV6_9PEZI</name>
<sequence>MASSSSDSWDHPGMKVKRDTCTPETDYNGVMDTSQHFLHPASSFLDTYRVSPIASPEATNRVMLPQAQEPMGYHWASTAPFLDHHQTAFSTGHDWQTLPHSFETHGLPNYDYTCMMPMSINPVEFSGQAAPPMGSFSSTSSFDGSFNNTFPVQDTWIPNDMAYQYTLRPRLQVPETTDRDMSLEGTISPKLTRLIPTPSFQSNPPSPSNTLARRASGSSSSSDGKGSNDHSATTISSISSGSHEHHHRKRLPSPKPSSRRLLPASSSASTKAQRTSSESSAASASSTKPTTKPPKAPKSSQPAAPSSDQASGSDSRAAKDEFLLKAKAKGMTYKEIRRKGNFSEAESTLRGRYRTLTKPKDLRVRKPEWSENDLCLLEQGVRRTLIRGQSLTTAKIPWREVAEYIYQNGGSYLFGLSTCRKRWDELVVTETGRGKDISRPFYEQ</sequence>
<comment type="caution">
    <text evidence="2">The sequence shown here is derived from an EMBL/GenBank/DDBJ whole genome shotgun (WGS) entry which is preliminary data.</text>
</comment>
<evidence type="ECO:0000313" key="3">
    <source>
        <dbReference type="Proteomes" id="UP000275385"/>
    </source>
</evidence>
<feature type="region of interest" description="Disordered" evidence="1">
    <location>
        <begin position="174"/>
        <end position="317"/>
    </location>
</feature>
<proteinExistence type="predicted"/>
<dbReference type="AlphaFoldDB" id="A0A420YIV6"/>
<feature type="compositionally biased region" description="Low complexity" evidence="1">
    <location>
        <begin position="297"/>
        <end position="315"/>
    </location>
</feature>
<evidence type="ECO:0000313" key="2">
    <source>
        <dbReference type="EMBL" id="RKU47822.1"/>
    </source>
</evidence>
<keyword evidence="3" id="KW-1185">Reference proteome</keyword>
<reference evidence="2 3" key="1">
    <citation type="submission" date="2018-08" db="EMBL/GenBank/DDBJ databases">
        <title>Draft genome of the lignicolous fungus Coniochaeta pulveracea.</title>
        <authorList>
            <person name="Borstlap C.J."/>
            <person name="De Witt R.N."/>
            <person name="Botha A."/>
            <person name="Volschenk H."/>
        </authorList>
    </citation>
    <scope>NUCLEOTIDE SEQUENCE [LARGE SCALE GENOMIC DNA]</scope>
    <source>
        <strain evidence="2 3">CAB683</strain>
    </source>
</reference>
<feature type="compositionally biased region" description="Low complexity" evidence="1">
    <location>
        <begin position="259"/>
        <end position="290"/>
    </location>
</feature>
<accession>A0A420YIV6</accession>
<dbReference type="Proteomes" id="UP000275385">
    <property type="component" value="Unassembled WGS sequence"/>
</dbReference>
<feature type="compositionally biased region" description="Low complexity" evidence="1">
    <location>
        <begin position="216"/>
        <end position="241"/>
    </location>
</feature>
<dbReference type="STRING" id="177199.A0A420YIV6"/>
<dbReference type="EMBL" id="QVQW01000007">
    <property type="protein sequence ID" value="RKU47822.1"/>
    <property type="molecule type" value="Genomic_DNA"/>
</dbReference>
<protein>
    <recommendedName>
        <fullName evidence="4">Myb-like domain-containing protein</fullName>
    </recommendedName>
</protein>
<evidence type="ECO:0008006" key="4">
    <source>
        <dbReference type="Google" id="ProtNLM"/>
    </source>
</evidence>
<evidence type="ECO:0000256" key="1">
    <source>
        <dbReference type="SAM" id="MobiDB-lite"/>
    </source>
</evidence>
<dbReference type="OrthoDB" id="3439209at2759"/>
<feature type="region of interest" description="Disordered" evidence="1">
    <location>
        <begin position="1"/>
        <end position="27"/>
    </location>
</feature>
<organism evidence="2 3">
    <name type="scientific">Coniochaeta pulveracea</name>
    <dbReference type="NCBI Taxonomy" id="177199"/>
    <lineage>
        <taxon>Eukaryota</taxon>
        <taxon>Fungi</taxon>
        <taxon>Dikarya</taxon>
        <taxon>Ascomycota</taxon>
        <taxon>Pezizomycotina</taxon>
        <taxon>Sordariomycetes</taxon>
        <taxon>Sordariomycetidae</taxon>
        <taxon>Coniochaetales</taxon>
        <taxon>Coniochaetaceae</taxon>
        <taxon>Coniochaeta</taxon>
    </lineage>
</organism>
<feature type="compositionally biased region" description="Basic and acidic residues" evidence="1">
    <location>
        <begin position="8"/>
        <end position="21"/>
    </location>
</feature>